<feature type="domain" description="DUF1995" evidence="1">
    <location>
        <begin position="71"/>
        <end position="286"/>
    </location>
</feature>
<dbReference type="Proteomes" id="UP000247409">
    <property type="component" value="Unassembled WGS sequence"/>
</dbReference>
<dbReference type="Pfam" id="PF09353">
    <property type="entry name" value="DUF1995"/>
    <property type="match status" value="1"/>
</dbReference>
<proteinExistence type="predicted"/>
<accession>A0A2V3IQK3</accession>
<evidence type="ECO:0000313" key="2">
    <source>
        <dbReference type="EMBL" id="PXF43430.1"/>
    </source>
</evidence>
<dbReference type="InterPro" id="IPR018962">
    <property type="entry name" value="DUF1995"/>
</dbReference>
<evidence type="ECO:0000259" key="1">
    <source>
        <dbReference type="Pfam" id="PF09353"/>
    </source>
</evidence>
<evidence type="ECO:0000313" key="3">
    <source>
        <dbReference type="Proteomes" id="UP000247409"/>
    </source>
</evidence>
<gene>
    <name evidence="2" type="ORF">BWQ96_06820</name>
</gene>
<sequence>MSPTPVIAFASPVHLRTQRTLRCTCGRVSMSPQFRYSLFPRHIPTCSAGFSPAPIPLSDEPSAARGVRRLSYATILSQCVSALSEIAAASPPPSNQSLRLTIDFPPESSETSAGTLVSRYENNLNFSEKLLAGLGVPCDTCEPVGGTVEICDNINPQGGGEYLTDDECMVGFRAQSSPALDGRPLLIMINAGVDAGTLRDVSKYDTDQSAVVVLVNCGLDRLSWFAKRSFAGYIDSYASAYYLKNVAGNGWLFKCGNEPWSIYVEGAAGPRLVSQVEKKPKLFDVERQIRVAMIRSVS</sequence>
<protein>
    <recommendedName>
        <fullName evidence="1">DUF1995 domain-containing protein</fullName>
    </recommendedName>
</protein>
<name>A0A2V3IQK3_9FLOR</name>
<organism evidence="2 3">
    <name type="scientific">Gracilariopsis chorda</name>
    <dbReference type="NCBI Taxonomy" id="448386"/>
    <lineage>
        <taxon>Eukaryota</taxon>
        <taxon>Rhodophyta</taxon>
        <taxon>Florideophyceae</taxon>
        <taxon>Rhodymeniophycidae</taxon>
        <taxon>Gracilariales</taxon>
        <taxon>Gracilariaceae</taxon>
        <taxon>Gracilariopsis</taxon>
    </lineage>
</organism>
<keyword evidence="3" id="KW-1185">Reference proteome</keyword>
<dbReference type="EMBL" id="NBIV01000125">
    <property type="protein sequence ID" value="PXF43430.1"/>
    <property type="molecule type" value="Genomic_DNA"/>
</dbReference>
<reference evidence="2 3" key="1">
    <citation type="journal article" date="2018" name="Mol. Biol. Evol.">
        <title>Analysis of the draft genome of the red seaweed Gracilariopsis chorda provides insights into genome size evolution in Rhodophyta.</title>
        <authorList>
            <person name="Lee J."/>
            <person name="Yang E.C."/>
            <person name="Graf L."/>
            <person name="Yang J.H."/>
            <person name="Qiu H."/>
            <person name="Zel Zion U."/>
            <person name="Chan C.X."/>
            <person name="Stephens T.G."/>
            <person name="Weber A.P.M."/>
            <person name="Boo G.H."/>
            <person name="Boo S.M."/>
            <person name="Kim K.M."/>
            <person name="Shin Y."/>
            <person name="Jung M."/>
            <person name="Lee S.J."/>
            <person name="Yim H.S."/>
            <person name="Lee J.H."/>
            <person name="Bhattacharya D."/>
            <person name="Yoon H.S."/>
        </authorList>
    </citation>
    <scope>NUCLEOTIDE SEQUENCE [LARGE SCALE GENOMIC DNA]</scope>
    <source>
        <strain evidence="2 3">SKKU-2015</strain>
        <tissue evidence="2">Whole body</tissue>
    </source>
</reference>
<comment type="caution">
    <text evidence="2">The sequence shown here is derived from an EMBL/GenBank/DDBJ whole genome shotgun (WGS) entry which is preliminary data.</text>
</comment>
<dbReference type="OrthoDB" id="5640at2759"/>
<dbReference type="AlphaFoldDB" id="A0A2V3IQK3"/>